<keyword evidence="1" id="KW-0418">Kinase</keyword>
<feature type="domain" description="Histidine kinase/HSP90-like ATPase" evidence="3">
    <location>
        <begin position="26"/>
        <end position="141"/>
    </location>
</feature>
<evidence type="ECO:0000256" key="2">
    <source>
        <dbReference type="SAM" id="MobiDB-lite"/>
    </source>
</evidence>
<dbReference type="Pfam" id="PF13581">
    <property type="entry name" value="HATPase_c_2"/>
    <property type="match status" value="1"/>
</dbReference>
<dbReference type="PANTHER" id="PTHR35526:SF3">
    <property type="entry name" value="ANTI-SIGMA-F FACTOR RSBW"/>
    <property type="match status" value="1"/>
</dbReference>
<feature type="region of interest" description="Disordered" evidence="2">
    <location>
        <begin position="1"/>
        <end position="21"/>
    </location>
</feature>
<gene>
    <name evidence="4" type="ORF">GCM10010422_58340</name>
</gene>
<keyword evidence="4" id="KW-0547">Nucleotide-binding</keyword>
<dbReference type="RefSeq" id="WP_346078778.1">
    <property type="nucleotide sequence ID" value="NZ_BAAATL010000031.1"/>
</dbReference>
<dbReference type="EMBL" id="BAAATL010000031">
    <property type="protein sequence ID" value="GAA2501344.1"/>
    <property type="molecule type" value="Genomic_DNA"/>
</dbReference>
<dbReference type="CDD" id="cd16936">
    <property type="entry name" value="HATPase_RsbW-like"/>
    <property type="match status" value="1"/>
</dbReference>
<proteinExistence type="predicted"/>
<evidence type="ECO:0000259" key="3">
    <source>
        <dbReference type="Pfam" id="PF13581"/>
    </source>
</evidence>
<evidence type="ECO:0000313" key="5">
    <source>
        <dbReference type="Proteomes" id="UP001501721"/>
    </source>
</evidence>
<name>A0ABP5ZMM4_9ACTN</name>
<dbReference type="PANTHER" id="PTHR35526">
    <property type="entry name" value="ANTI-SIGMA-F FACTOR RSBW-RELATED"/>
    <property type="match status" value="1"/>
</dbReference>
<sequence>MINLPQAPPPACCQPPDGPPPTLLLASDPESVGRARTYVREVLAHGEPPVAADCVDTVVLIVSELVTNAYRYGTEPGDSVLVVVSATPDCVRVEVHDPRRRRPRPREATGESIRGRGLHIVGALAERWGVDDRPFGKKVWAEVTR</sequence>
<dbReference type="Proteomes" id="UP001501721">
    <property type="component" value="Unassembled WGS sequence"/>
</dbReference>
<reference evidence="5" key="1">
    <citation type="journal article" date="2019" name="Int. J. Syst. Evol. Microbiol.">
        <title>The Global Catalogue of Microorganisms (GCM) 10K type strain sequencing project: providing services to taxonomists for standard genome sequencing and annotation.</title>
        <authorList>
            <consortium name="The Broad Institute Genomics Platform"/>
            <consortium name="The Broad Institute Genome Sequencing Center for Infectious Disease"/>
            <person name="Wu L."/>
            <person name="Ma J."/>
        </authorList>
    </citation>
    <scope>NUCLEOTIDE SEQUENCE [LARGE SCALE GENOMIC DNA]</scope>
    <source>
        <strain evidence="5">JCM 6923</strain>
    </source>
</reference>
<comment type="caution">
    <text evidence="4">The sequence shown here is derived from an EMBL/GenBank/DDBJ whole genome shotgun (WGS) entry which is preliminary data.</text>
</comment>
<dbReference type="InterPro" id="IPR003594">
    <property type="entry name" value="HATPase_dom"/>
</dbReference>
<keyword evidence="1" id="KW-0808">Transferase</keyword>
<keyword evidence="1" id="KW-0723">Serine/threonine-protein kinase</keyword>
<evidence type="ECO:0000256" key="1">
    <source>
        <dbReference type="ARBA" id="ARBA00022527"/>
    </source>
</evidence>
<keyword evidence="5" id="KW-1185">Reference proteome</keyword>
<keyword evidence="4" id="KW-0067">ATP-binding</keyword>
<protein>
    <submittedName>
        <fullName evidence="4">ATP-binding protein</fullName>
    </submittedName>
</protein>
<dbReference type="Gene3D" id="3.30.565.10">
    <property type="entry name" value="Histidine kinase-like ATPase, C-terminal domain"/>
    <property type="match status" value="1"/>
</dbReference>
<organism evidence="4 5">
    <name type="scientific">Streptomyces graminearus</name>
    <dbReference type="NCBI Taxonomy" id="284030"/>
    <lineage>
        <taxon>Bacteria</taxon>
        <taxon>Bacillati</taxon>
        <taxon>Actinomycetota</taxon>
        <taxon>Actinomycetes</taxon>
        <taxon>Kitasatosporales</taxon>
        <taxon>Streptomycetaceae</taxon>
        <taxon>Streptomyces</taxon>
    </lineage>
</organism>
<dbReference type="GO" id="GO:0005524">
    <property type="term" value="F:ATP binding"/>
    <property type="evidence" value="ECO:0007669"/>
    <property type="project" value="UniProtKB-KW"/>
</dbReference>
<accession>A0ABP5ZMM4</accession>
<dbReference type="InterPro" id="IPR036890">
    <property type="entry name" value="HATPase_C_sf"/>
</dbReference>
<evidence type="ECO:0000313" key="4">
    <source>
        <dbReference type="EMBL" id="GAA2501344.1"/>
    </source>
</evidence>
<dbReference type="InterPro" id="IPR050267">
    <property type="entry name" value="Anti-sigma-factor_SerPK"/>
</dbReference>
<dbReference type="SUPFAM" id="SSF55874">
    <property type="entry name" value="ATPase domain of HSP90 chaperone/DNA topoisomerase II/histidine kinase"/>
    <property type="match status" value="1"/>
</dbReference>